<sequence length="386" mass="43992">MSSSPEIFTLQKLNRRLNNGSLEGDSVKNQSTNEGEDLTSIFKEMHLSALVKAVKISPGVKEVTLGINSPVLTDDDTILHESVRNKPGPNLSIPFCSTPKRNCSKGDSNSKKLVKTLSKVESVSPLLDNNNVPLENIYSHQKLLKEYEFQRRLTVDKVMRERIQNMYDTSKLIRDSMEHLKQTRQEEAITRRILLETKIISDIQEQEVLNKPKRAAQWEKDNLKEAQRIQERNQKVKEAEEEAKKKSEAILLKRKQIDKILFSLQKEYNQEYRNVLEAFKLCKDKVAVAELSSNHSKELKDCALLCESILKKCKVGNITEEDVKTSQKLVETIKSIHEAIAKEISKINNAKTVVADVKAENKKNETDAIEEKQSAAVEGKKRNHCD</sequence>
<evidence type="ECO:0000256" key="1">
    <source>
        <dbReference type="SAM" id="Coils"/>
    </source>
</evidence>
<feature type="coiled-coil region" evidence="1">
    <location>
        <begin position="222"/>
        <end position="256"/>
    </location>
</feature>
<comment type="caution">
    <text evidence="3">The sequence shown here is derived from an EMBL/GenBank/DDBJ whole genome shotgun (WGS) entry which is preliminary data.</text>
</comment>
<reference evidence="3 4" key="1">
    <citation type="submission" date="2023-10" db="EMBL/GenBank/DDBJ databases">
        <title>Genomes of two closely related lineages of the louse Polyplax serrata with different host specificities.</title>
        <authorList>
            <person name="Martinu J."/>
            <person name="Tarabai H."/>
            <person name="Stefka J."/>
            <person name="Hypsa V."/>
        </authorList>
    </citation>
    <scope>NUCLEOTIDE SEQUENCE [LARGE SCALE GENOMIC DNA]</scope>
    <source>
        <strain evidence="3">HR10_N</strain>
    </source>
</reference>
<feature type="region of interest" description="Disordered" evidence="2">
    <location>
        <begin position="364"/>
        <end position="386"/>
    </location>
</feature>
<dbReference type="Proteomes" id="UP001372834">
    <property type="component" value="Unassembled WGS sequence"/>
</dbReference>
<evidence type="ECO:0000313" key="4">
    <source>
        <dbReference type="Proteomes" id="UP001372834"/>
    </source>
</evidence>
<dbReference type="EMBL" id="JAWJWE010000037">
    <property type="protein sequence ID" value="KAK6625388.1"/>
    <property type="molecule type" value="Genomic_DNA"/>
</dbReference>
<gene>
    <name evidence="3" type="ORF">RUM43_005685</name>
</gene>
<keyword evidence="1" id="KW-0175">Coiled coil</keyword>
<organism evidence="3 4">
    <name type="scientific">Polyplax serrata</name>
    <name type="common">Common mouse louse</name>
    <dbReference type="NCBI Taxonomy" id="468196"/>
    <lineage>
        <taxon>Eukaryota</taxon>
        <taxon>Metazoa</taxon>
        <taxon>Ecdysozoa</taxon>
        <taxon>Arthropoda</taxon>
        <taxon>Hexapoda</taxon>
        <taxon>Insecta</taxon>
        <taxon>Pterygota</taxon>
        <taxon>Neoptera</taxon>
        <taxon>Paraneoptera</taxon>
        <taxon>Psocodea</taxon>
        <taxon>Troctomorpha</taxon>
        <taxon>Phthiraptera</taxon>
        <taxon>Anoplura</taxon>
        <taxon>Polyplacidae</taxon>
        <taxon>Polyplax</taxon>
    </lineage>
</organism>
<dbReference type="AlphaFoldDB" id="A0AAN8S1N4"/>
<evidence type="ECO:0000256" key="2">
    <source>
        <dbReference type="SAM" id="MobiDB-lite"/>
    </source>
</evidence>
<name>A0AAN8S1N4_POLSC</name>
<protein>
    <submittedName>
        <fullName evidence="3">Uncharacterized protein</fullName>
    </submittedName>
</protein>
<accession>A0AAN8S1N4</accession>
<evidence type="ECO:0000313" key="3">
    <source>
        <dbReference type="EMBL" id="KAK6625388.1"/>
    </source>
</evidence>
<proteinExistence type="predicted"/>